<feature type="domain" description="Methyltransferase" evidence="1">
    <location>
        <begin position="39"/>
        <end position="126"/>
    </location>
</feature>
<keyword evidence="3" id="KW-1185">Reference proteome</keyword>
<keyword evidence="2" id="KW-0808">Transferase</keyword>
<dbReference type="SUPFAM" id="SSF53335">
    <property type="entry name" value="S-adenosyl-L-methionine-dependent methyltransferases"/>
    <property type="match status" value="1"/>
</dbReference>
<accession>A0A7W0CHZ4</accession>
<organism evidence="2 3">
    <name type="scientific">Nonomuraea soli</name>
    <dbReference type="NCBI Taxonomy" id="1032476"/>
    <lineage>
        <taxon>Bacteria</taxon>
        <taxon>Bacillati</taxon>
        <taxon>Actinomycetota</taxon>
        <taxon>Actinomycetes</taxon>
        <taxon>Streptosporangiales</taxon>
        <taxon>Streptosporangiaceae</taxon>
        <taxon>Nonomuraea</taxon>
    </lineage>
</organism>
<dbReference type="EMBL" id="JACDUR010000003">
    <property type="protein sequence ID" value="MBA2891466.1"/>
    <property type="molecule type" value="Genomic_DNA"/>
</dbReference>
<keyword evidence="2" id="KW-0489">Methyltransferase</keyword>
<comment type="caution">
    <text evidence="2">The sequence shown here is derived from an EMBL/GenBank/DDBJ whole genome shotgun (WGS) entry which is preliminary data.</text>
</comment>
<protein>
    <submittedName>
        <fullName evidence="2">SAM-dependent methyltransferase</fullName>
    </submittedName>
</protein>
<evidence type="ECO:0000259" key="1">
    <source>
        <dbReference type="Pfam" id="PF13649"/>
    </source>
</evidence>
<gene>
    <name evidence="2" type="ORF">HNR30_002807</name>
</gene>
<dbReference type="GO" id="GO:0008168">
    <property type="term" value="F:methyltransferase activity"/>
    <property type="evidence" value="ECO:0007669"/>
    <property type="project" value="UniProtKB-KW"/>
</dbReference>
<dbReference type="Gene3D" id="3.40.50.150">
    <property type="entry name" value="Vaccinia Virus protein VP39"/>
    <property type="match status" value="1"/>
</dbReference>
<dbReference type="CDD" id="cd02440">
    <property type="entry name" value="AdoMet_MTases"/>
    <property type="match status" value="1"/>
</dbReference>
<sequence length="243" mass="27181">MQDFDHWAELYITWTAMGGADPREVAYYRRLAAMAEGPVADLGIGVGRLAAELRPRFGVDVSAAMLDEARERLGDGIELIRADLAGCTLPEPAALQYCGQNTLNHLTREAVRDALARAFHNSLPGGRLAFEVVQPRPERQKARDGVPRLRVWDERRAVWEITRMLDKEGMEVEMIGLLETLDDHRTVGRRYFPPIRMCLLTMAEVEKWAGEAGWDVEDAHAGFGGEPLTPESSTAVWCLRRPA</sequence>
<dbReference type="RefSeq" id="WP_181610260.1">
    <property type="nucleotide sequence ID" value="NZ_BAABAM010000002.1"/>
</dbReference>
<dbReference type="GO" id="GO:0032259">
    <property type="term" value="P:methylation"/>
    <property type="evidence" value="ECO:0007669"/>
    <property type="project" value="UniProtKB-KW"/>
</dbReference>
<dbReference type="InterPro" id="IPR029063">
    <property type="entry name" value="SAM-dependent_MTases_sf"/>
</dbReference>
<dbReference type="InterPro" id="IPR041698">
    <property type="entry name" value="Methyltransf_25"/>
</dbReference>
<evidence type="ECO:0000313" key="3">
    <source>
        <dbReference type="Proteomes" id="UP000530928"/>
    </source>
</evidence>
<dbReference type="Proteomes" id="UP000530928">
    <property type="component" value="Unassembled WGS sequence"/>
</dbReference>
<name>A0A7W0CHZ4_9ACTN</name>
<dbReference type="AlphaFoldDB" id="A0A7W0CHZ4"/>
<evidence type="ECO:0000313" key="2">
    <source>
        <dbReference type="EMBL" id="MBA2891466.1"/>
    </source>
</evidence>
<proteinExistence type="predicted"/>
<dbReference type="Pfam" id="PF13649">
    <property type="entry name" value="Methyltransf_25"/>
    <property type="match status" value="1"/>
</dbReference>
<reference evidence="2 3" key="1">
    <citation type="submission" date="2020-07" db="EMBL/GenBank/DDBJ databases">
        <title>Genomic Encyclopedia of Type Strains, Phase IV (KMG-IV): sequencing the most valuable type-strain genomes for metagenomic binning, comparative biology and taxonomic classification.</title>
        <authorList>
            <person name="Goeker M."/>
        </authorList>
    </citation>
    <scope>NUCLEOTIDE SEQUENCE [LARGE SCALE GENOMIC DNA]</scope>
    <source>
        <strain evidence="2 3">DSM 45533</strain>
    </source>
</reference>